<reference evidence="3 4" key="1">
    <citation type="submission" date="2024-04" db="EMBL/GenBank/DDBJ databases">
        <authorList>
            <consortium name="Genoscope - CEA"/>
            <person name="William W."/>
        </authorList>
    </citation>
    <scope>NUCLEOTIDE SEQUENCE [LARGE SCALE GENOMIC DNA]</scope>
</reference>
<keyword evidence="2" id="KW-0812">Transmembrane</keyword>
<gene>
    <name evidence="3" type="ORF">GSLYS_00012966001</name>
</gene>
<sequence>MTPSGPASSTPSVTSPPSGPASSTPSVTSPPSGPASSTPSVTSPPTVPNTPTTPQIPVDSASTEEELTTGSKWAIGIIVPLCIVALVLVGVWSYRRYHCSRGSFKTFFNQKIRYRAYTNAGYKDDEVQGTQMRRFQ</sequence>
<dbReference type="AlphaFoldDB" id="A0AAV2I3E7"/>
<dbReference type="EMBL" id="CAXITT010000328">
    <property type="protein sequence ID" value="CAL1539145.1"/>
    <property type="molecule type" value="Genomic_DNA"/>
</dbReference>
<keyword evidence="4" id="KW-1185">Reference proteome</keyword>
<organism evidence="3 4">
    <name type="scientific">Lymnaea stagnalis</name>
    <name type="common">Great pond snail</name>
    <name type="synonym">Helix stagnalis</name>
    <dbReference type="NCBI Taxonomy" id="6523"/>
    <lineage>
        <taxon>Eukaryota</taxon>
        <taxon>Metazoa</taxon>
        <taxon>Spiralia</taxon>
        <taxon>Lophotrochozoa</taxon>
        <taxon>Mollusca</taxon>
        <taxon>Gastropoda</taxon>
        <taxon>Heterobranchia</taxon>
        <taxon>Euthyneura</taxon>
        <taxon>Panpulmonata</taxon>
        <taxon>Hygrophila</taxon>
        <taxon>Lymnaeoidea</taxon>
        <taxon>Lymnaeidae</taxon>
        <taxon>Lymnaea</taxon>
    </lineage>
</organism>
<protein>
    <submittedName>
        <fullName evidence="3">Uncharacterized protein</fullName>
    </submittedName>
</protein>
<feature type="region of interest" description="Disordered" evidence="1">
    <location>
        <begin position="1"/>
        <end position="65"/>
    </location>
</feature>
<dbReference type="Proteomes" id="UP001497497">
    <property type="component" value="Unassembled WGS sequence"/>
</dbReference>
<keyword evidence="2" id="KW-0472">Membrane</keyword>
<evidence type="ECO:0000256" key="1">
    <source>
        <dbReference type="SAM" id="MobiDB-lite"/>
    </source>
</evidence>
<feature type="compositionally biased region" description="Low complexity" evidence="1">
    <location>
        <begin position="1"/>
        <end position="53"/>
    </location>
</feature>
<comment type="caution">
    <text evidence="3">The sequence shown here is derived from an EMBL/GenBank/DDBJ whole genome shotgun (WGS) entry which is preliminary data.</text>
</comment>
<evidence type="ECO:0000313" key="4">
    <source>
        <dbReference type="Proteomes" id="UP001497497"/>
    </source>
</evidence>
<proteinExistence type="predicted"/>
<feature type="transmembrane region" description="Helical" evidence="2">
    <location>
        <begin position="73"/>
        <end position="94"/>
    </location>
</feature>
<evidence type="ECO:0000256" key="2">
    <source>
        <dbReference type="SAM" id="Phobius"/>
    </source>
</evidence>
<keyword evidence="2" id="KW-1133">Transmembrane helix</keyword>
<accession>A0AAV2I3E7</accession>
<evidence type="ECO:0000313" key="3">
    <source>
        <dbReference type="EMBL" id="CAL1539145.1"/>
    </source>
</evidence>
<name>A0AAV2I3E7_LYMST</name>